<name>A0A6L2M4C1_TANCI</name>
<organism evidence="3">
    <name type="scientific">Tanacetum cinerariifolium</name>
    <name type="common">Dalmatian daisy</name>
    <name type="synonym">Chrysanthemum cinerariifolium</name>
    <dbReference type="NCBI Taxonomy" id="118510"/>
    <lineage>
        <taxon>Eukaryota</taxon>
        <taxon>Viridiplantae</taxon>
        <taxon>Streptophyta</taxon>
        <taxon>Embryophyta</taxon>
        <taxon>Tracheophyta</taxon>
        <taxon>Spermatophyta</taxon>
        <taxon>Magnoliopsida</taxon>
        <taxon>eudicotyledons</taxon>
        <taxon>Gunneridae</taxon>
        <taxon>Pentapetalae</taxon>
        <taxon>asterids</taxon>
        <taxon>campanulids</taxon>
        <taxon>Asterales</taxon>
        <taxon>Asteraceae</taxon>
        <taxon>Asteroideae</taxon>
        <taxon>Anthemideae</taxon>
        <taxon>Anthemidinae</taxon>
        <taxon>Tanacetum</taxon>
    </lineage>
</organism>
<reference evidence="3" key="1">
    <citation type="journal article" date="2019" name="Sci. Rep.">
        <title>Draft genome of Tanacetum cinerariifolium, the natural source of mosquito coil.</title>
        <authorList>
            <person name="Yamashiro T."/>
            <person name="Shiraishi A."/>
            <person name="Satake H."/>
            <person name="Nakayama K."/>
        </authorList>
    </citation>
    <scope>NUCLEOTIDE SEQUENCE</scope>
</reference>
<protein>
    <submittedName>
        <fullName evidence="3">Retrovirus-related Pol polyprotein from transposon TNT 1-94</fullName>
    </submittedName>
</protein>
<gene>
    <name evidence="3" type="ORF">Tci_040025</name>
</gene>
<evidence type="ECO:0000259" key="2">
    <source>
        <dbReference type="Pfam" id="PF22936"/>
    </source>
</evidence>
<comment type="caution">
    <text evidence="3">The sequence shown here is derived from an EMBL/GenBank/DDBJ whole genome shotgun (WGS) entry which is preliminary data.</text>
</comment>
<dbReference type="InterPro" id="IPR013103">
    <property type="entry name" value="RVT_2"/>
</dbReference>
<feature type="domain" description="Retrovirus-related Pol polyprotein from transposon TNT 1-94-like beta-barrel" evidence="2">
    <location>
        <begin position="352"/>
        <end position="398"/>
    </location>
</feature>
<accession>A0A6L2M4C1</accession>
<proteinExistence type="predicted"/>
<sequence>MDKFYQQHYFTNRWMKNHPIEQVISDPSKPVTTRSRLHTYVDMFQNIGCVGTFERPVDKNVIKVKWLWKNKIDAENTVIRNKHRLVAKGYRQQEGIDFEKSFAPVARLEAVRMFVAYGPHKNFTIYQMDVKTAFLNEPLKEEVFVSQPDGFVDPNFPNHIYRLKKSLYDLKQALEHDDEYAMAVRDFKKFFKRRDRVLRDLILNHSSINNSASLSNKFKESYFIFKLGISGLLHHVVTAIADRIRELFKYMVVHVNDASESSKPSWGKMCILRSRDDKNGKSDRKYFRCEDPNHLISECLKPPREKNQNAFARVSLSNSGEEDDEKAKDETCLMAHASSKICHGINLEPDEWIKDSGCSKHMTGNRKLFSTYKSYIRGNVVFGSNLRCSIIGKGPISCLVSAFVHASKRIPKPLILKQLRVSSDTLKALCTLDYGPKGTGIEIVVYADYDHAGYYKKTALAISTTEAEYASIEKAYQQAIWMKQALINYGI</sequence>
<feature type="domain" description="Reverse transcriptase Ty1/copia-type" evidence="1">
    <location>
        <begin position="54"/>
        <end position="173"/>
    </location>
</feature>
<dbReference type="AlphaFoldDB" id="A0A6L2M4C1"/>
<evidence type="ECO:0000313" key="3">
    <source>
        <dbReference type="EMBL" id="GEU68047.1"/>
    </source>
</evidence>
<dbReference type="Pfam" id="PF07727">
    <property type="entry name" value="RVT_2"/>
    <property type="match status" value="1"/>
</dbReference>
<dbReference type="InterPro" id="IPR054722">
    <property type="entry name" value="PolX-like_BBD"/>
</dbReference>
<dbReference type="EMBL" id="BKCJ010005677">
    <property type="protein sequence ID" value="GEU68047.1"/>
    <property type="molecule type" value="Genomic_DNA"/>
</dbReference>
<dbReference type="Pfam" id="PF22936">
    <property type="entry name" value="Pol_BBD"/>
    <property type="match status" value="1"/>
</dbReference>
<evidence type="ECO:0000259" key="1">
    <source>
        <dbReference type="Pfam" id="PF07727"/>
    </source>
</evidence>